<sequence>MGAEGPHADYNTARMAISLEGFGSWTIMQDPTQQGTQALPRMVDIGSPGPTAPIMPPSGFLLSPALKSALLGRHLRRNEEMLQAVKNFFRSLRTNFCQDGSLKLISR</sequence>
<dbReference type="Proteomes" id="UP000499080">
    <property type="component" value="Unassembled WGS sequence"/>
</dbReference>
<keyword evidence="2" id="KW-1185">Reference proteome</keyword>
<accession>A0A4Y2HMN1</accession>
<dbReference type="EMBL" id="BGPR01002035">
    <property type="protein sequence ID" value="GBM66617.1"/>
    <property type="molecule type" value="Genomic_DNA"/>
</dbReference>
<name>A0A4Y2HMN1_ARAVE</name>
<evidence type="ECO:0000313" key="1">
    <source>
        <dbReference type="EMBL" id="GBM66617.1"/>
    </source>
</evidence>
<comment type="caution">
    <text evidence="1">The sequence shown here is derived from an EMBL/GenBank/DDBJ whole genome shotgun (WGS) entry which is preliminary data.</text>
</comment>
<evidence type="ECO:0000313" key="2">
    <source>
        <dbReference type="Proteomes" id="UP000499080"/>
    </source>
</evidence>
<organism evidence="1 2">
    <name type="scientific">Araneus ventricosus</name>
    <name type="common">Orbweaver spider</name>
    <name type="synonym">Epeira ventricosa</name>
    <dbReference type="NCBI Taxonomy" id="182803"/>
    <lineage>
        <taxon>Eukaryota</taxon>
        <taxon>Metazoa</taxon>
        <taxon>Ecdysozoa</taxon>
        <taxon>Arthropoda</taxon>
        <taxon>Chelicerata</taxon>
        <taxon>Arachnida</taxon>
        <taxon>Araneae</taxon>
        <taxon>Araneomorphae</taxon>
        <taxon>Entelegynae</taxon>
        <taxon>Araneoidea</taxon>
        <taxon>Araneidae</taxon>
        <taxon>Araneus</taxon>
    </lineage>
</organism>
<protein>
    <submittedName>
        <fullName evidence="1">Uncharacterized protein</fullName>
    </submittedName>
</protein>
<gene>
    <name evidence="1" type="ORF">AVEN_109025_1</name>
</gene>
<dbReference type="AlphaFoldDB" id="A0A4Y2HMN1"/>
<reference evidence="1 2" key="1">
    <citation type="journal article" date="2019" name="Sci. Rep.">
        <title>Orb-weaving spider Araneus ventricosus genome elucidates the spidroin gene catalogue.</title>
        <authorList>
            <person name="Kono N."/>
            <person name="Nakamura H."/>
            <person name="Ohtoshi R."/>
            <person name="Moran D.A.P."/>
            <person name="Shinohara A."/>
            <person name="Yoshida Y."/>
            <person name="Fujiwara M."/>
            <person name="Mori M."/>
            <person name="Tomita M."/>
            <person name="Arakawa K."/>
        </authorList>
    </citation>
    <scope>NUCLEOTIDE SEQUENCE [LARGE SCALE GENOMIC DNA]</scope>
</reference>
<proteinExistence type="predicted"/>